<dbReference type="EMBL" id="BMXP01000004">
    <property type="protein sequence ID" value="GGW86080.1"/>
    <property type="molecule type" value="Genomic_DNA"/>
</dbReference>
<comment type="caution">
    <text evidence="1">The sequence shown here is derived from an EMBL/GenBank/DDBJ whole genome shotgun (WGS) entry which is preliminary data.</text>
</comment>
<proteinExistence type="predicted"/>
<dbReference type="Proteomes" id="UP000631300">
    <property type="component" value="Unassembled WGS sequence"/>
</dbReference>
<organism evidence="1 2">
    <name type="scientific">Alteromonas halophila</name>
    <dbReference type="NCBI Taxonomy" id="516698"/>
    <lineage>
        <taxon>Bacteria</taxon>
        <taxon>Pseudomonadati</taxon>
        <taxon>Pseudomonadota</taxon>
        <taxon>Gammaproteobacteria</taxon>
        <taxon>Alteromonadales</taxon>
        <taxon>Alteromonadaceae</taxon>
        <taxon>Alteromonas/Salinimonas group</taxon>
        <taxon>Alteromonas</taxon>
    </lineage>
</organism>
<name>A0A918MYG8_9ALTE</name>
<keyword evidence="2" id="KW-1185">Reference proteome</keyword>
<evidence type="ECO:0000313" key="2">
    <source>
        <dbReference type="Proteomes" id="UP000631300"/>
    </source>
</evidence>
<dbReference type="RefSeq" id="WP_189405975.1">
    <property type="nucleotide sequence ID" value="NZ_BMXP01000004.1"/>
</dbReference>
<gene>
    <name evidence="1" type="ORF">GCM10007391_19670</name>
</gene>
<dbReference type="AlphaFoldDB" id="A0A918MYG8"/>
<evidence type="ECO:0000313" key="1">
    <source>
        <dbReference type="EMBL" id="GGW86080.1"/>
    </source>
</evidence>
<reference evidence="1" key="1">
    <citation type="journal article" date="2014" name="Int. J. Syst. Evol. Microbiol.">
        <title>Complete genome sequence of Corynebacterium casei LMG S-19264T (=DSM 44701T), isolated from a smear-ripened cheese.</title>
        <authorList>
            <consortium name="US DOE Joint Genome Institute (JGI-PGF)"/>
            <person name="Walter F."/>
            <person name="Albersmeier A."/>
            <person name="Kalinowski J."/>
            <person name="Ruckert C."/>
        </authorList>
    </citation>
    <scope>NUCLEOTIDE SEQUENCE</scope>
    <source>
        <strain evidence="1">KCTC 22164</strain>
    </source>
</reference>
<reference evidence="1" key="2">
    <citation type="submission" date="2020-09" db="EMBL/GenBank/DDBJ databases">
        <authorList>
            <person name="Sun Q."/>
            <person name="Kim S."/>
        </authorList>
    </citation>
    <scope>NUCLEOTIDE SEQUENCE</scope>
    <source>
        <strain evidence="1">KCTC 22164</strain>
    </source>
</reference>
<accession>A0A918MYG8</accession>
<sequence length="344" mass="37369">MNSCTTQRGMVILLPIILLLTAGAIFSHANAERFIRLSQHHMALRAGSLTHTRALGTLQSVLAVIRTASAATALTQFSNQSLQVVTHPGTNSQDTAYELYSIQFEEPVLTGARPLRIAFQAARYSALAQLPATAFWSVAPLPAGVSLSVWQDSDEQLIQATLSQPSSSTRIYHCQDTHQSPCVPVLSDALMVPAPHPMQILFNRRQLKMSDTPFVDPLVAGQCDTLEPEQSRVIWRRGDCVMRVGQQLGSAEHPVLLIIENGDLRMAQDAYVTGLVILLREDSALSSDIDMAGGARVTGALVADAPLGGNSIIQLHSHYQVLRTLQRSPALAKITLIPGSWHDF</sequence>
<protein>
    <submittedName>
        <fullName evidence="1">Uncharacterized protein</fullName>
    </submittedName>
</protein>